<dbReference type="Proteomes" id="UP000681340">
    <property type="component" value="Unassembled WGS sequence"/>
</dbReference>
<evidence type="ECO:0008006" key="3">
    <source>
        <dbReference type="Google" id="ProtNLM"/>
    </source>
</evidence>
<reference evidence="1" key="1">
    <citation type="submission" date="2021-03" db="EMBL/GenBank/DDBJ databases">
        <title>Whole genome shotgun sequence of Actinoplanes auranticolor NBRC 12245.</title>
        <authorList>
            <person name="Komaki H."/>
            <person name="Tamura T."/>
        </authorList>
    </citation>
    <scope>NUCLEOTIDE SEQUENCE</scope>
    <source>
        <strain evidence="1">NBRC 12245</strain>
    </source>
</reference>
<accession>A0A919SR81</accession>
<dbReference type="NCBIfam" id="NF033546">
    <property type="entry name" value="transpos_IS21"/>
    <property type="match status" value="1"/>
</dbReference>
<evidence type="ECO:0000313" key="2">
    <source>
        <dbReference type="Proteomes" id="UP000681340"/>
    </source>
</evidence>
<dbReference type="AlphaFoldDB" id="A0A919SR81"/>
<comment type="caution">
    <text evidence="1">The sequence shown here is derived from an EMBL/GenBank/DDBJ whole genome shotgun (WGS) entry which is preliminary data.</text>
</comment>
<sequence length="275" mass="30905">MPRMSKIEKFAAIRRDLAAGMSGRAIEEKYRVGRRTVSAAMASALPPPRKDMPPRGSKLDPFKPVIDEILRADLDAPRKQRHTVRRIFHRLLDEHGMDNVSYQVLRTYVADRKPKIRAEVGRVPVKVFFPQTHRPGAEAEVDFGEVAINLRGEQVTCTLFPFRMSFSGKAVHRIFASGGQEAFFEGHVHALKTLGGVPTGKVRYDNLRAAVAKVLGFSRQRIETQRWTAFRSHYGLDVFYCRPGIEGAHEKGGVEGDIGWPSRMVGANRARCRPT</sequence>
<proteinExistence type="predicted"/>
<gene>
    <name evidence="1" type="ORF">Aau02nite_76400</name>
</gene>
<organism evidence="1 2">
    <name type="scientific">Actinoplanes auranticolor</name>
    <dbReference type="NCBI Taxonomy" id="47988"/>
    <lineage>
        <taxon>Bacteria</taxon>
        <taxon>Bacillati</taxon>
        <taxon>Actinomycetota</taxon>
        <taxon>Actinomycetes</taxon>
        <taxon>Micromonosporales</taxon>
        <taxon>Micromonosporaceae</taxon>
        <taxon>Actinoplanes</taxon>
    </lineage>
</organism>
<evidence type="ECO:0000313" key="1">
    <source>
        <dbReference type="EMBL" id="GIM77550.1"/>
    </source>
</evidence>
<dbReference type="EMBL" id="BOQL01000067">
    <property type="protein sequence ID" value="GIM77550.1"/>
    <property type="molecule type" value="Genomic_DNA"/>
</dbReference>
<protein>
    <recommendedName>
        <fullName evidence="3">Transposase</fullName>
    </recommendedName>
</protein>
<dbReference type="PANTHER" id="PTHR35004">
    <property type="entry name" value="TRANSPOSASE RV3428C-RELATED"/>
    <property type="match status" value="1"/>
</dbReference>
<name>A0A919SR81_9ACTN</name>
<keyword evidence="2" id="KW-1185">Reference proteome</keyword>